<keyword evidence="4" id="KW-1185">Reference proteome</keyword>
<sequence length="415" mass="46296">MPYIQPAVATQFAQIRPDISKAPLFRKDSEGDRGRETDSTPLAKHEATAYVHVSTLERYVTVEQHEVVVQGMHALSQQFSAFRADVEKEREGVKERERVTDARIQRLEAQIEAQHKLYTQHITQADARIERERERDLEWEREKEKEREVTLQAVRESLPAMLSRGNSRTNLMVSKGPLDILSVAQKDQAYPEADETEGAKVLDKTPGATLRSAQTSQRTPHLHVDTTERGERGERGERERVDTSKGLSVRQSTPNPRKPVYPPVVFSPTSCHADVTFSHGNTMVERKAGHGWMPALVSGPWTEGVHSVTFRIDSMAKGIMLGVCDPNVRLENVHRTKQGWAIYSGGKRCTANKAYTYGKGFRVGALVTVLVNMATRSVAFAVDGTPCGTAFSSLPSAVCPYVEMWDEGDSVTIVR</sequence>
<proteinExistence type="predicted"/>
<evidence type="ECO:0000313" key="3">
    <source>
        <dbReference type="EMBL" id="GIQ81888.1"/>
    </source>
</evidence>
<dbReference type="SUPFAM" id="SSF49899">
    <property type="entry name" value="Concanavalin A-like lectins/glucanases"/>
    <property type="match status" value="1"/>
</dbReference>
<feature type="compositionally biased region" description="Basic and acidic residues" evidence="1">
    <location>
        <begin position="25"/>
        <end position="42"/>
    </location>
</feature>
<name>A0A9K3CRF0_9EUKA</name>
<dbReference type="AlphaFoldDB" id="A0A9K3CRF0"/>
<dbReference type="Proteomes" id="UP000265618">
    <property type="component" value="Unassembled WGS sequence"/>
</dbReference>
<accession>A0A9K3CRF0</accession>
<feature type="compositionally biased region" description="Polar residues" evidence="1">
    <location>
        <begin position="245"/>
        <end position="255"/>
    </location>
</feature>
<dbReference type="PROSITE" id="PS50188">
    <property type="entry name" value="B302_SPRY"/>
    <property type="match status" value="1"/>
</dbReference>
<feature type="region of interest" description="Disordered" evidence="1">
    <location>
        <begin position="189"/>
        <end position="263"/>
    </location>
</feature>
<protein>
    <recommendedName>
        <fullName evidence="2">B30.2/SPRY domain-containing protein</fullName>
    </recommendedName>
</protein>
<evidence type="ECO:0000256" key="1">
    <source>
        <dbReference type="SAM" id="MobiDB-lite"/>
    </source>
</evidence>
<dbReference type="InterPro" id="IPR050672">
    <property type="entry name" value="FBXO45-Fsn/SPSB_families"/>
</dbReference>
<organism evidence="3 4">
    <name type="scientific">Kipferlia bialata</name>
    <dbReference type="NCBI Taxonomy" id="797122"/>
    <lineage>
        <taxon>Eukaryota</taxon>
        <taxon>Metamonada</taxon>
        <taxon>Carpediemonas-like organisms</taxon>
        <taxon>Kipferlia</taxon>
    </lineage>
</organism>
<dbReference type="InterPro" id="IPR013320">
    <property type="entry name" value="ConA-like_dom_sf"/>
</dbReference>
<evidence type="ECO:0000313" key="4">
    <source>
        <dbReference type="Proteomes" id="UP000265618"/>
    </source>
</evidence>
<dbReference type="Pfam" id="PF00622">
    <property type="entry name" value="SPRY"/>
    <property type="match status" value="1"/>
</dbReference>
<gene>
    <name evidence="3" type="ORF">KIPB_002926</name>
</gene>
<feature type="compositionally biased region" description="Basic and acidic residues" evidence="1">
    <location>
        <begin position="222"/>
        <end position="243"/>
    </location>
</feature>
<feature type="region of interest" description="Disordered" evidence="1">
    <location>
        <begin position="23"/>
        <end position="42"/>
    </location>
</feature>
<dbReference type="PANTHER" id="PTHR12245:SF5">
    <property type="entry name" value="SPRY DOMAIN-CONTAINING SOCS BOX PROTEIN 3"/>
    <property type="match status" value="1"/>
</dbReference>
<dbReference type="InterPro" id="IPR001870">
    <property type="entry name" value="B30.2/SPRY"/>
</dbReference>
<dbReference type="InterPro" id="IPR043136">
    <property type="entry name" value="B30.2/SPRY_sf"/>
</dbReference>
<dbReference type="PANTHER" id="PTHR12245">
    <property type="entry name" value="SPRY DOMAIN CONTAINING SOCS BOX PROTEIN"/>
    <property type="match status" value="1"/>
</dbReference>
<feature type="domain" description="B30.2/SPRY" evidence="2">
    <location>
        <begin position="243"/>
        <end position="415"/>
    </location>
</feature>
<dbReference type="InterPro" id="IPR003877">
    <property type="entry name" value="SPRY_dom"/>
</dbReference>
<comment type="caution">
    <text evidence="3">The sequence shown here is derived from an EMBL/GenBank/DDBJ whole genome shotgun (WGS) entry which is preliminary data.</text>
</comment>
<dbReference type="Gene3D" id="2.60.120.920">
    <property type="match status" value="1"/>
</dbReference>
<dbReference type="EMBL" id="BDIP01000525">
    <property type="protein sequence ID" value="GIQ81888.1"/>
    <property type="molecule type" value="Genomic_DNA"/>
</dbReference>
<reference evidence="3 4" key="1">
    <citation type="journal article" date="2018" name="PLoS ONE">
        <title>The draft genome of Kipferlia bialata reveals reductive genome evolution in fornicate parasites.</title>
        <authorList>
            <person name="Tanifuji G."/>
            <person name="Takabayashi S."/>
            <person name="Kume K."/>
            <person name="Takagi M."/>
            <person name="Nakayama T."/>
            <person name="Kamikawa R."/>
            <person name="Inagaki Y."/>
            <person name="Hashimoto T."/>
        </authorList>
    </citation>
    <scope>NUCLEOTIDE SEQUENCE [LARGE SCALE GENOMIC DNA]</scope>
    <source>
        <strain evidence="3">NY0173</strain>
    </source>
</reference>
<evidence type="ECO:0000259" key="2">
    <source>
        <dbReference type="PROSITE" id="PS50188"/>
    </source>
</evidence>